<protein>
    <submittedName>
        <fullName evidence="1">Uncharacterized protein</fullName>
    </submittedName>
</protein>
<evidence type="ECO:0000313" key="2">
    <source>
        <dbReference type="Proteomes" id="UP000222788"/>
    </source>
</evidence>
<dbReference type="Gene3D" id="3.40.50.720">
    <property type="entry name" value="NAD(P)-binding Rossmann-like Domain"/>
    <property type="match status" value="1"/>
</dbReference>
<gene>
    <name evidence="1" type="ORF">CFIMG_005896RA</name>
</gene>
<accession>A0A2C5WVM6</accession>
<name>A0A2C5WVM6_9PEZI</name>
<dbReference type="OrthoDB" id="1933717at2759"/>
<proteinExistence type="predicted"/>
<dbReference type="SUPFAM" id="SSF51735">
    <property type="entry name" value="NAD(P)-binding Rossmann-fold domains"/>
    <property type="match status" value="1"/>
</dbReference>
<feature type="non-terminal residue" evidence="1">
    <location>
        <position position="244"/>
    </location>
</feature>
<organism evidence="1 2">
    <name type="scientific">Ceratocystis fimbriata CBS 114723</name>
    <dbReference type="NCBI Taxonomy" id="1035309"/>
    <lineage>
        <taxon>Eukaryota</taxon>
        <taxon>Fungi</taxon>
        <taxon>Dikarya</taxon>
        <taxon>Ascomycota</taxon>
        <taxon>Pezizomycotina</taxon>
        <taxon>Sordariomycetes</taxon>
        <taxon>Hypocreomycetidae</taxon>
        <taxon>Microascales</taxon>
        <taxon>Ceratocystidaceae</taxon>
        <taxon>Ceratocystis</taxon>
    </lineage>
</organism>
<reference evidence="1 2" key="1">
    <citation type="journal article" date="2013" name="Fungal Biol.">
        <title>Analysis of microsatellite markers in the genome of the plant pathogen Ceratocystis fimbriata.</title>
        <authorList>
            <person name="Simpson M.C."/>
            <person name="Wilken P.M."/>
            <person name="Coetzee M.P."/>
            <person name="Wingfield M.J."/>
            <person name="Wingfield B.D."/>
        </authorList>
    </citation>
    <scope>NUCLEOTIDE SEQUENCE [LARGE SCALE GENOMIC DNA]</scope>
    <source>
        <strain evidence="1 2">CBS 114723</strain>
    </source>
</reference>
<dbReference type="AlphaFoldDB" id="A0A2C5WVM6"/>
<comment type="caution">
    <text evidence="1">The sequence shown here is derived from an EMBL/GenBank/DDBJ whole genome shotgun (WGS) entry which is preliminary data.</text>
</comment>
<dbReference type="EMBL" id="APWK03000151">
    <property type="protein sequence ID" value="PHH50067.1"/>
    <property type="molecule type" value="Genomic_DNA"/>
</dbReference>
<dbReference type="STRING" id="1035309.A0A2C5WVM6"/>
<keyword evidence="2" id="KW-1185">Reference proteome</keyword>
<reference evidence="1 2" key="2">
    <citation type="journal article" date="2013" name="IMA Fungus">
        <title>IMA Genome-F 1: Ceratocystis fimbriata: Draft nuclear genome sequence for the plant pathogen, Ceratocystis fimbriata.</title>
        <authorList>
            <person name="Wilken P.M."/>
            <person name="Steenkamp E.T."/>
            <person name="Wingfield M.J."/>
            <person name="de Beer Z.W."/>
            <person name="Wingfield B.D."/>
        </authorList>
    </citation>
    <scope>NUCLEOTIDE SEQUENCE [LARGE SCALE GENOMIC DNA]</scope>
    <source>
        <strain evidence="1 2">CBS 114723</strain>
    </source>
</reference>
<evidence type="ECO:0000313" key="1">
    <source>
        <dbReference type="EMBL" id="PHH50067.1"/>
    </source>
</evidence>
<dbReference type="InterPro" id="IPR036291">
    <property type="entry name" value="NAD(P)-bd_dom_sf"/>
</dbReference>
<dbReference type="Proteomes" id="UP000222788">
    <property type="component" value="Unassembled WGS sequence"/>
</dbReference>
<sequence length="244" mass="26462">MTSSQHLTVGQGMMALLSDPEIITSKALHIHGGKVTLSIEVVDPSDMVLIDRFTRTINERHHGELDFIVNSMGLMLNGFDSASIQATIAHDIDGLLAICDSFSPHMRPNTGHIILPGHEAESLSYFPPTCASLFLNSRTPQDIQSIMQTFAYAAMRGVVIDEGWVPSALSMSQAATTTLAHVLALENEFQRNKVLFSAASTRQPIETRITRFPFEEMAQTAVSLVLSGCGGQSGGLWDNSVATF</sequence>